<keyword evidence="2" id="KW-1185">Reference proteome</keyword>
<dbReference type="EMBL" id="VOGW01000053">
    <property type="protein sequence ID" value="TWV53593.1"/>
    <property type="molecule type" value="Genomic_DNA"/>
</dbReference>
<evidence type="ECO:0000313" key="2">
    <source>
        <dbReference type="Proteomes" id="UP000320481"/>
    </source>
</evidence>
<sequence length="239" mass="26238">MIHSFIAHTSPGRSRVFALVRRPGDELDAVVTLGSADLHLTEELVSTLNSFLYDRDEKALGRVLNRVPKAVRMAAQQYLRDKCAPVMGAFTECGPVEAVREAVYFGRIDDEIEDYLEGAYTIGLGVRMSNERKSDGGVGWVVPLLSEEVSVPASAEPRTWAVPAGAKLVKTWTSERLTGGAGPVRSALQVAEEATAQGRWVRIHTLLHSRYDVDFEGRGTSEFVVDVFDAPIPLEHSEE</sequence>
<dbReference type="AlphaFoldDB" id="A0A5C6JZV7"/>
<name>A0A5C6JZV7_9ACTN</name>
<protein>
    <submittedName>
        <fullName evidence="1">Uncharacterized protein</fullName>
    </submittedName>
</protein>
<organism evidence="1 2">
    <name type="scientific">Streptomyces misionensis</name>
    <dbReference type="NCBI Taxonomy" id="67331"/>
    <lineage>
        <taxon>Bacteria</taxon>
        <taxon>Bacillati</taxon>
        <taxon>Actinomycetota</taxon>
        <taxon>Actinomycetes</taxon>
        <taxon>Kitasatosporales</taxon>
        <taxon>Streptomycetaceae</taxon>
        <taxon>Streptomyces</taxon>
    </lineage>
</organism>
<dbReference type="RefSeq" id="WP_146464748.1">
    <property type="nucleotide sequence ID" value="NZ_VOGW01000053.1"/>
</dbReference>
<reference evidence="1" key="1">
    <citation type="journal article" date="2019" name="Microbiol. Resour. Announc.">
        <title>Draft Genomic Sequences of Streptomyces misionensis and Streptomyces albidoflavus, bacteria applied for phytopathogen biocontrol.</title>
        <authorList>
            <person name="Pylro V."/>
            <person name="Dias A."/>
            <person name="Andreote F."/>
            <person name="Varani A."/>
            <person name="Andreote C."/>
            <person name="Bernardo E."/>
            <person name="Martins T."/>
        </authorList>
    </citation>
    <scope>NUCLEOTIDE SEQUENCE [LARGE SCALE GENOMIC DNA]</scope>
    <source>
        <strain evidence="1">66</strain>
    </source>
</reference>
<evidence type="ECO:0000313" key="1">
    <source>
        <dbReference type="EMBL" id="TWV53593.1"/>
    </source>
</evidence>
<comment type="caution">
    <text evidence="1">The sequence shown here is derived from an EMBL/GenBank/DDBJ whole genome shotgun (WGS) entry which is preliminary data.</text>
</comment>
<accession>A0A5C6JZV7</accession>
<proteinExistence type="predicted"/>
<dbReference type="Proteomes" id="UP000320481">
    <property type="component" value="Unassembled WGS sequence"/>
</dbReference>
<gene>
    <name evidence="1" type="ORF">FRZ03_09615</name>
</gene>